<evidence type="ECO:0000313" key="8">
    <source>
        <dbReference type="Proteomes" id="UP000077755"/>
    </source>
</evidence>
<gene>
    <name evidence="7" type="ORF">DCAR_0207156</name>
</gene>
<evidence type="ECO:0000256" key="1">
    <source>
        <dbReference type="ARBA" id="ARBA00006722"/>
    </source>
</evidence>
<evidence type="ECO:0000256" key="3">
    <source>
        <dbReference type="ARBA" id="ARBA00022577"/>
    </source>
</evidence>
<feature type="signal peptide" evidence="6">
    <location>
        <begin position="1"/>
        <end position="22"/>
    </location>
</feature>
<accession>A0AAF0WGV2</accession>
<evidence type="ECO:0000256" key="2">
    <source>
        <dbReference type="ARBA" id="ARBA00022529"/>
    </source>
</evidence>
<dbReference type="InterPro" id="IPR010851">
    <property type="entry name" value="DEFL"/>
</dbReference>
<keyword evidence="6" id="KW-0732">Signal</keyword>
<evidence type="ECO:0000256" key="5">
    <source>
        <dbReference type="ARBA" id="ARBA00023157"/>
    </source>
</evidence>
<evidence type="ECO:0008006" key="9">
    <source>
        <dbReference type="Google" id="ProtNLM"/>
    </source>
</evidence>
<keyword evidence="3" id="KW-0295">Fungicide</keyword>
<sequence length="92" mass="10441">MTKLLSITFLSILLIIFQYSLSSTATTVITPEQKRDIKCMSYLGPCDNSCDVDCCKRTCNNDYNSLHPNGMCMKLRQYPDLICVCTHDCQMS</sequence>
<dbReference type="Pfam" id="PF07333">
    <property type="entry name" value="SLR1-BP"/>
    <property type="match status" value="1"/>
</dbReference>
<evidence type="ECO:0000256" key="4">
    <source>
        <dbReference type="ARBA" id="ARBA00022821"/>
    </source>
</evidence>
<dbReference type="GO" id="GO:0031640">
    <property type="term" value="P:killing of cells of another organism"/>
    <property type="evidence" value="ECO:0007669"/>
    <property type="project" value="UniProtKB-KW"/>
</dbReference>
<keyword evidence="8" id="KW-1185">Reference proteome</keyword>
<evidence type="ECO:0000313" key="7">
    <source>
        <dbReference type="EMBL" id="WOG87923.1"/>
    </source>
</evidence>
<evidence type="ECO:0000256" key="6">
    <source>
        <dbReference type="SAM" id="SignalP"/>
    </source>
</evidence>
<proteinExistence type="inferred from homology"/>
<reference evidence="7" key="2">
    <citation type="submission" date="2022-03" db="EMBL/GenBank/DDBJ databases">
        <title>Draft title - Genomic analysis of global carrot germplasm unveils the trajectory of domestication and the origin of high carotenoid orange carrot.</title>
        <authorList>
            <person name="Iorizzo M."/>
            <person name="Ellison S."/>
            <person name="Senalik D."/>
            <person name="Macko-Podgorni A."/>
            <person name="Grzebelus D."/>
            <person name="Bostan H."/>
            <person name="Rolling W."/>
            <person name="Curaba J."/>
            <person name="Simon P."/>
        </authorList>
    </citation>
    <scope>NUCLEOTIDE SEQUENCE</scope>
    <source>
        <tissue evidence="7">Leaf</tissue>
    </source>
</reference>
<comment type="similarity">
    <text evidence="1">Belongs to the DEFL family.</text>
</comment>
<organism evidence="7 8">
    <name type="scientific">Daucus carota subsp. sativus</name>
    <name type="common">Carrot</name>
    <dbReference type="NCBI Taxonomy" id="79200"/>
    <lineage>
        <taxon>Eukaryota</taxon>
        <taxon>Viridiplantae</taxon>
        <taxon>Streptophyta</taxon>
        <taxon>Embryophyta</taxon>
        <taxon>Tracheophyta</taxon>
        <taxon>Spermatophyta</taxon>
        <taxon>Magnoliopsida</taxon>
        <taxon>eudicotyledons</taxon>
        <taxon>Gunneridae</taxon>
        <taxon>Pentapetalae</taxon>
        <taxon>asterids</taxon>
        <taxon>campanulids</taxon>
        <taxon>Apiales</taxon>
        <taxon>Apiaceae</taxon>
        <taxon>Apioideae</taxon>
        <taxon>Scandiceae</taxon>
        <taxon>Daucinae</taxon>
        <taxon>Daucus</taxon>
        <taxon>Daucus sect. Daucus</taxon>
    </lineage>
</organism>
<reference evidence="7" key="1">
    <citation type="journal article" date="2016" name="Nat. Genet.">
        <title>A high-quality carrot genome assembly provides new insights into carotenoid accumulation and asterid genome evolution.</title>
        <authorList>
            <person name="Iorizzo M."/>
            <person name="Ellison S."/>
            <person name="Senalik D."/>
            <person name="Zeng P."/>
            <person name="Satapoomin P."/>
            <person name="Huang J."/>
            <person name="Bowman M."/>
            <person name="Iovene M."/>
            <person name="Sanseverino W."/>
            <person name="Cavagnaro P."/>
            <person name="Yildiz M."/>
            <person name="Macko-Podgorni A."/>
            <person name="Moranska E."/>
            <person name="Grzebelus E."/>
            <person name="Grzebelus D."/>
            <person name="Ashrafi H."/>
            <person name="Zheng Z."/>
            <person name="Cheng S."/>
            <person name="Spooner D."/>
            <person name="Van Deynze A."/>
            <person name="Simon P."/>
        </authorList>
    </citation>
    <scope>NUCLEOTIDE SEQUENCE</scope>
    <source>
        <tissue evidence="7">Leaf</tissue>
    </source>
</reference>
<dbReference type="GO" id="GO:0050832">
    <property type="term" value="P:defense response to fungus"/>
    <property type="evidence" value="ECO:0007669"/>
    <property type="project" value="UniProtKB-KW"/>
</dbReference>
<keyword evidence="2" id="KW-0929">Antimicrobial</keyword>
<feature type="chain" id="PRO_5042197579" description="Defensin-like protein" evidence="6">
    <location>
        <begin position="23"/>
        <end position="92"/>
    </location>
</feature>
<dbReference type="Proteomes" id="UP000077755">
    <property type="component" value="Chromosome 2"/>
</dbReference>
<dbReference type="AlphaFoldDB" id="A0AAF0WGV2"/>
<keyword evidence="5" id="KW-1015">Disulfide bond</keyword>
<protein>
    <recommendedName>
        <fullName evidence="9">Defensin-like protein</fullName>
    </recommendedName>
</protein>
<name>A0AAF0WGV2_DAUCS</name>
<keyword evidence="4" id="KW-0611">Plant defense</keyword>
<dbReference type="EMBL" id="CP093344">
    <property type="protein sequence ID" value="WOG87923.1"/>
    <property type="molecule type" value="Genomic_DNA"/>
</dbReference>